<gene>
    <name evidence="2" type="ORF">OCL97_21880</name>
</gene>
<accession>A0ABW6CW97</accession>
<reference evidence="2 3" key="1">
    <citation type="submission" date="2022-09" db="EMBL/GenBank/DDBJ databases">
        <title>New species of Phenylobacterium.</title>
        <authorList>
            <person name="Mieszkin S."/>
        </authorList>
    </citation>
    <scope>NUCLEOTIDE SEQUENCE [LARGE SCALE GENOMIC DNA]</scope>
    <source>
        <strain evidence="2 3">HK31-G</strain>
    </source>
</reference>
<dbReference type="EMBL" id="JAOTJD010000069">
    <property type="protein sequence ID" value="MFD3266598.1"/>
    <property type="molecule type" value="Genomic_DNA"/>
</dbReference>
<proteinExistence type="predicted"/>
<comment type="caution">
    <text evidence="2">The sequence shown here is derived from an EMBL/GenBank/DDBJ whole genome shotgun (WGS) entry which is preliminary data.</text>
</comment>
<sequence>MMTLPGRRGVVARARVAAILGLSGLLAGCASARLDHAMALVGDPAGPQGFEAVRRDPLNARAHMWTAQGLLEHPGATSGDIELAKSGFRTASRLAPDLWEPLVGLAAAHYRLGEYDEALGDLAAAADRRGKVGDLALPLALTAYRAQRPELARQAYAGAVSAGQRSPFLDRAFSGAANWRPAPPAPPPPAPAAGADSDQNVVIEAYIIRDARTAALDSGISLLDSLSINFGGSLVNYSYGDSGSSTTGNVAVTLSGVTYSLNLATRDVGRVSLEASPLVLARLGKTSKFLEGGSVLIVPHGDDQDPIEREVGISINVTPNAIGRDHADLTVVLEYSKISAQSVVESGRGASLLNTEKTHIEVPVREPYDKTVLIGSLGALTRSTEAKRSLVAVPLPGTSAKAAASTVRNVLALISVRRPDDAGAPAPDEAALALSLFGAPLGGSAGSYGERPSDTPDPGLAVVLAKLMR</sequence>
<dbReference type="Proteomes" id="UP001598130">
    <property type="component" value="Unassembled WGS sequence"/>
</dbReference>
<evidence type="ECO:0000313" key="3">
    <source>
        <dbReference type="Proteomes" id="UP001598130"/>
    </source>
</evidence>
<dbReference type="RefSeq" id="WP_377371830.1">
    <property type="nucleotide sequence ID" value="NZ_JAOTJD010000069.1"/>
</dbReference>
<feature type="signal peptide" evidence="1">
    <location>
        <begin position="1"/>
        <end position="32"/>
    </location>
</feature>
<keyword evidence="1" id="KW-0732">Signal</keyword>
<feature type="chain" id="PRO_5046087800" description="Tetratricopeptide repeat protein" evidence="1">
    <location>
        <begin position="33"/>
        <end position="469"/>
    </location>
</feature>
<dbReference type="InterPro" id="IPR011990">
    <property type="entry name" value="TPR-like_helical_dom_sf"/>
</dbReference>
<evidence type="ECO:0008006" key="4">
    <source>
        <dbReference type="Google" id="ProtNLM"/>
    </source>
</evidence>
<keyword evidence="3" id="KW-1185">Reference proteome</keyword>
<dbReference type="SUPFAM" id="SSF48452">
    <property type="entry name" value="TPR-like"/>
    <property type="match status" value="1"/>
</dbReference>
<dbReference type="PROSITE" id="PS51257">
    <property type="entry name" value="PROKAR_LIPOPROTEIN"/>
    <property type="match status" value="1"/>
</dbReference>
<dbReference type="Gene3D" id="1.25.40.10">
    <property type="entry name" value="Tetratricopeptide repeat domain"/>
    <property type="match status" value="1"/>
</dbReference>
<name>A0ABW6CW97_9CAUL</name>
<evidence type="ECO:0000313" key="2">
    <source>
        <dbReference type="EMBL" id="MFD3266598.1"/>
    </source>
</evidence>
<protein>
    <recommendedName>
        <fullName evidence="4">Tetratricopeptide repeat protein</fullName>
    </recommendedName>
</protein>
<evidence type="ECO:0000256" key="1">
    <source>
        <dbReference type="SAM" id="SignalP"/>
    </source>
</evidence>
<organism evidence="2 3">
    <name type="scientific">Phenylobacterium ferrooxidans</name>
    <dbReference type="NCBI Taxonomy" id="2982689"/>
    <lineage>
        <taxon>Bacteria</taxon>
        <taxon>Pseudomonadati</taxon>
        <taxon>Pseudomonadota</taxon>
        <taxon>Alphaproteobacteria</taxon>
        <taxon>Caulobacterales</taxon>
        <taxon>Caulobacteraceae</taxon>
        <taxon>Phenylobacterium</taxon>
    </lineage>
</organism>